<comment type="caution">
    <text evidence="2">The sequence shown here is derived from an EMBL/GenBank/DDBJ whole genome shotgun (WGS) entry which is preliminary data.</text>
</comment>
<accession>A0ABW5LH11</accession>
<sequence>MKRYLSSIVCFLSFLLFLNCSNDDENNNSNPLACSTQSEGGIYTSCGVDFIASISLSEMGASSGNDSWGWTDPSSGKEYAIMGLDNGTAFIDISSPETPIYLGKLPTATSSSSWRDAKVYENHAFIVSEAAGHGMQVFDLTTLRNVTNPPQTFTANTTYTGFGSAHNIVINENTGFAYAVGTSTFGGGPHFVNIQDPTNPVAAGGFISDGGDAYSHDAQVVTYNGPDTDYTGREILIGSNQIEIVIADITDKNDPKTIATLSYANVGYTHQGWFTEDQRFFLLGDELDESRVGFNTRTIILDFEDLDNPKFHMDYTGPTPAIDHNGYVKGNKFYLANYRAGIRIIDISNIESKSISEIGYFDTFPSSNAAGFNGAWNVYPYFESGNLVISDINAGFLLVKESTPD</sequence>
<dbReference type="RefSeq" id="WP_378292918.1">
    <property type="nucleotide sequence ID" value="NZ_JBHULE010000019.1"/>
</dbReference>
<evidence type="ECO:0000256" key="1">
    <source>
        <dbReference type="SAM" id="SignalP"/>
    </source>
</evidence>
<keyword evidence="1" id="KW-0732">Signal</keyword>
<dbReference type="InterPro" id="IPR027589">
    <property type="entry name" value="Choice_anch_B"/>
</dbReference>
<dbReference type="Proteomes" id="UP001597319">
    <property type="component" value="Unassembled WGS sequence"/>
</dbReference>
<dbReference type="PANTHER" id="PTHR38787">
    <property type="entry name" value="REGULATORY P DOMAIN-CONTAINING PROTEIN"/>
    <property type="match status" value="1"/>
</dbReference>
<name>A0ABW5LH11_9FLAO</name>
<gene>
    <name evidence="2" type="ORF">ACFSR1_12400</name>
</gene>
<dbReference type="EMBL" id="JBHULE010000019">
    <property type="protein sequence ID" value="MFD2563471.1"/>
    <property type="molecule type" value="Genomic_DNA"/>
</dbReference>
<feature type="signal peptide" evidence="1">
    <location>
        <begin position="1"/>
        <end position="22"/>
    </location>
</feature>
<reference evidence="3" key="1">
    <citation type="journal article" date="2019" name="Int. J. Syst. Evol. Microbiol.">
        <title>The Global Catalogue of Microorganisms (GCM) 10K type strain sequencing project: providing services to taxonomists for standard genome sequencing and annotation.</title>
        <authorList>
            <consortium name="The Broad Institute Genomics Platform"/>
            <consortium name="The Broad Institute Genome Sequencing Center for Infectious Disease"/>
            <person name="Wu L."/>
            <person name="Ma J."/>
        </authorList>
    </citation>
    <scope>NUCLEOTIDE SEQUENCE [LARGE SCALE GENOMIC DNA]</scope>
    <source>
        <strain evidence="3">KCTC 52274</strain>
    </source>
</reference>
<organism evidence="2 3">
    <name type="scientific">Aquimarina rubra</name>
    <dbReference type="NCBI Taxonomy" id="1920033"/>
    <lineage>
        <taxon>Bacteria</taxon>
        <taxon>Pseudomonadati</taxon>
        <taxon>Bacteroidota</taxon>
        <taxon>Flavobacteriia</taxon>
        <taxon>Flavobacteriales</taxon>
        <taxon>Flavobacteriaceae</taxon>
        <taxon>Aquimarina</taxon>
    </lineage>
</organism>
<evidence type="ECO:0000313" key="2">
    <source>
        <dbReference type="EMBL" id="MFD2563471.1"/>
    </source>
</evidence>
<proteinExistence type="predicted"/>
<feature type="chain" id="PRO_5046952095" evidence="1">
    <location>
        <begin position="23"/>
        <end position="405"/>
    </location>
</feature>
<dbReference type="NCBIfam" id="TIGR04312">
    <property type="entry name" value="choice_anch_B"/>
    <property type="match status" value="1"/>
</dbReference>
<protein>
    <submittedName>
        <fullName evidence="2">Choice-of-anchor B family protein</fullName>
    </submittedName>
</protein>
<evidence type="ECO:0000313" key="3">
    <source>
        <dbReference type="Proteomes" id="UP001597319"/>
    </source>
</evidence>
<dbReference type="PANTHER" id="PTHR38787:SF3">
    <property type="entry name" value="REGULATORY P DOMAIN-CONTAINING PROTEIN"/>
    <property type="match status" value="1"/>
</dbReference>
<keyword evidence="3" id="KW-1185">Reference proteome</keyword>